<evidence type="ECO:0000256" key="1">
    <source>
        <dbReference type="SAM" id="MobiDB-lite"/>
    </source>
</evidence>
<accession>A0A0F8Y0I4</accession>
<feature type="non-terminal residue" evidence="2">
    <location>
        <position position="95"/>
    </location>
</feature>
<sequence length="95" mass="10457">MTTKKSFTQSSPAMAYINIPEGEVEDTADEAQADTPKKTTTKAKPRAKSSKQARSKVMITPKDAETKSRRVQILLQPSVYEAVKQLAEDNNTSVN</sequence>
<organism evidence="2">
    <name type="scientific">marine sediment metagenome</name>
    <dbReference type="NCBI Taxonomy" id="412755"/>
    <lineage>
        <taxon>unclassified sequences</taxon>
        <taxon>metagenomes</taxon>
        <taxon>ecological metagenomes</taxon>
    </lineage>
</organism>
<proteinExistence type="predicted"/>
<dbReference type="AlphaFoldDB" id="A0A0F8Y0I4"/>
<evidence type="ECO:0000313" key="2">
    <source>
        <dbReference type="EMBL" id="KKK74788.1"/>
    </source>
</evidence>
<feature type="compositionally biased region" description="Basic residues" evidence="1">
    <location>
        <begin position="39"/>
        <end position="54"/>
    </location>
</feature>
<feature type="compositionally biased region" description="Acidic residues" evidence="1">
    <location>
        <begin position="22"/>
        <end position="32"/>
    </location>
</feature>
<protein>
    <submittedName>
        <fullName evidence="2">Uncharacterized protein</fullName>
    </submittedName>
</protein>
<comment type="caution">
    <text evidence="2">The sequence shown here is derived from an EMBL/GenBank/DDBJ whole genome shotgun (WGS) entry which is preliminary data.</text>
</comment>
<feature type="region of interest" description="Disordered" evidence="1">
    <location>
        <begin position="1"/>
        <end position="64"/>
    </location>
</feature>
<dbReference type="EMBL" id="LAZR01056153">
    <property type="protein sequence ID" value="KKK74788.1"/>
    <property type="molecule type" value="Genomic_DNA"/>
</dbReference>
<name>A0A0F8Y0I4_9ZZZZ</name>
<feature type="compositionally biased region" description="Polar residues" evidence="1">
    <location>
        <begin position="1"/>
        <end position="12"/>
    </location>
</feature>
<gene>
    <name evidence="2" type="ORF">LCGC14_2880240</name>
</gene>
<reference evidence="2" key="1">
    <citation type="journal article" date="2015" name="Nature">
        <title>Complex archaea that bridge the gap between prokaryotes and eukaryotes.</title>
        <authorList>
            <person name="Spang A."/>
            <person name="Saw J.H."/>
            <person name="Jorgensen S.L."/>
            <person name="Zaremba-Niedzwiedzka K."/>
            <person name="Martijn J."/>
            <person name="Lind A.E."/>
            <person name="van Eijk R."/>
            <person name="Schleper C."/>
            <person name="Guy L."/>
            <person name="Ettema T.J."/>
        </authorList>
    </citation>
    <scope>NUCLEOTIDE SEQUENCE</scope>
</reference>